<dbReference type="SUPFAM" id="SSF117281">
    <property type="entry name" value="Kelch motif"/>
    <property type="match status" value="1"/>
</dbReference>
<dbReference type="InterPro" id="IPR011705">
    <property type="entry name" value="BACK"/>
</dbReference>
<dbReference type="PANTHER" id="PTHR24412:SF419">
    <property type="entry name" value="KELCH-LIKE PROTEIN 20"/>
    <property type="match status" value="1"/>
</dbReference>
<sequence>MERNNDTTNDEVRLIVENQTIICSRKQLILSSDYFQAMFNANMLESEANEIRLKDVSYESLYPLIRHLHGEQLIFSTDSMCEILSTACMFQFSDAVKTCVRYVSRNITPINCLKIKELSQSLHLVELFNIATKYSLHFFSDVRNSNAFREFTQEQLVNYLSQETLNIESENEVLSAVLHWVESTENVSENFSAEDILDVAKKCVQLKEVDITVVDNPIEDMGEEWKMRFREFTKMLNDASVKINNLPKERYKPQYIVAVAEAETDEEREEPNAIYRFMGKSLLLYDSNKLADQASKRYGSQSSLDNPDSIGFTFDKRIDLPFGEESRNCNGFSLCVLGDRDLYVSGGEVDFGRNKWQRSLWRYDLFNPAKWEEVAYIPSQRRHHGSCCISSDIYLVGGFGQYRQILHSVTKYNTETDEWNDCASLLHGDFSLSCIGHHGKIYACKDKIQCYSVGTDQWSYIELSDDVRKLGVFSWIPLAFEKLILFVGKWYKNTGHIVEYNIESGESESYMNGLLPIEPESVCRAQDSLIGLGQPSTQSYEKAFAQFNLKTGKQSQPIKYDKRLKLSGLLAVTMYL</sequence>
<keyword evidence="1" id="KW-0880">Kelch repeat</keyword>
<dbReference type="OrthoDB" id="10027872at2759"/>
<dbReference type="InterPro" id="IPR011333">
    <property type="entry name" value="SKP1/BTB/POZ_sf"/>
</dbReference>
<keyword evidence="5" id="KW-1185">Reference proteome</keyword>
<dbReference type="AlphaFoldDB" id="A0A8S4N354"/>
<dbReference type="Pfam" id="PF00651">
    <property type="entry name" value="BTB"/>
    <property type="match status" value="1"/>
</dbReference>
<accession>A0A8S4N354</accession>
<dbReference type="SMART" id="SM00225">
    <property type="entry name" value="BTB"/>
    <property type="match status" value="1"/>
</dbReference>
<gene>
    <name evidence="4" type="ORF">OFUS_LOCUS2287</name>
</gene>
<dbReference type="SMART" id="SM00875">
    <property type="entry name" value="BACK"/>
    <property type="match status" value="1"/>
</dbReference>
<dbReference type="PANTHER" id="PTHR24412">
    <property type="entry name" value="KELCH PROTEIN"/>
    <property type="match status" value="1"/>
</dbReference>
<dbReference type="Gene3D" id="2.120.10.80">
    <property type="entry name" value="Kelch-type beta propeller"/>
    <property type="match status" value="1"/>
</dbReference>
<dbReference type="Gene3D" id="3.30.710.10">
    <property type="entry name" value="Potassium Channel Kv1.1, Chain A"/>
    <property type="match status" value="1"/>
</dbReference>
<protein>
    <recommendedName>
        <fullName evidence="3">BTB domain-containing protein</fullName>
    </recommendedName>
</protein>
<organism evidence="4 5">
    <name type="scientific">Owenia fusiformis</name>
    <name type="common">Polychaete worm</name>
    <dbReference type="NCBI Taxonomy" id="6347"/>
    <lineage>
        <taxon>Eukaryota</taxon>
        <taxon>Metazoa</taxon>
        <taxon>Spiralia</taxon>
        <taxon>Lophotrochozoa</taxon>
        <taxon>Annelida</taxon>
        <taxon>Polychaeta</taxon>
        <taxon>Sedentaria</taxon>
        <taxon>Canalipalpata</taxon>
        <taxon>Sabellida</taxon>
        <taxon>Oweniida</taxon>
        <taxon>Oweniidae</taxon>
        <taxon>Owenia</taxon>
    </lineage>
</organism>
<evidence type="ECO:0000313" key="4">
    <source>
        <dbReference type="EMBL" id="CAH1774919.1"/>
    </source>
</evidence>
<evidence type="ECO:0000256" key="1">
    <source>
        <dbReference type="ARBA" id="ARBA00022441"/>
    </source>
</evidence>
<comment type="caution">
    <text evidence="4">The sequence shown here is derived from an EMBL/GenBank/DDBJ whole genome shotgun (WGS) entry which is preliminary data.</text>
</comment>
<dbReference type="Gene3D" id="1.25.40.420">
    <property type="match status" value="1"/>
</dbReference>
<keyword evidence="2" id="KW-0677">Repeat</keyword>
<dbReference type="Pfam" id="PF07707">
    <property type="entry name" value="BACK"/>
    <property type="match status" value="1"/>
</dbReference>
<reference evidence="4" key="1">
    <citation type="submission" date="2022-03" db="EMBL/GenBank/DDBJ databases">
        <authorList>
            <person name="Martin C."/>
        </authorList>
    </citation>
    <scope>NUCLEOTIDE SEQUENCE</scope>
</reference>
<dbReference type="InterPro" id="IPR015915">
    <property type="entry name" value="Kelch-typ_b-propeller"/>
</dbReference>
<evidence type="ECO:0000313" key="5">
    <source>
        <dbReference type="Proteomes" id="UP000749559"/>
    </source>
</evidence>
<dbReference type="EMBL" id="CAIIXF020000001">
    <property type="protein sequence ID" value="CAH1774919.1"/>
    <property type="molecule type" value="Genomic_DNA"/>
</dbReference>
<dbReference type="InterPro" id="IPR006652">
    <property type="entry name" value="Kelch_1"/>
</dbReference>
<dbReference type="Proteomes" id="UP000749559">
    <property type="component" value="Unassembled WGS sequence"/>
</dbReference>
<dbReference type="InterPro" id="IPR000210">
    <property type="entry name" value="BTB/POZ_dom"/>
</dbReference>
<dbReference type="SUPFAM" id="SSF54695">
    <property type="entry name" value="POZ domain"/>
    <property type="match status" value="1"/>
</dbReference>
<evidence type="ECO:0000256" key="2">
    <source>
        <dbReference type="ARBA" id="ARBA00022737"/>
    </source>
</evidence>
<dbReference type="PROSITE" id="PS50097">
    <property type="entry name" value="BTB"/>
    <property type="match status" value="1"/>
</dbReference>
<dbReference type="SMART" id="SM00612">
    <property type="entry name" value="Kelch"/>
    <property type="match status" value="2"/>
</dbReference>
<feature type="domain" description="BTB" evidence="3">
    <location>
        <begin position="10"/>
        <end position="77"/>
    </location>
</feature>
<evidence type="ECO:0000259" key="3">
    <source>
        <dbReference type="PROSITE" id="PS50097"/>
    </source>
</evidence>
<proteinExistence type="predicted"/>
<dbReference type="Pfam" id="PF01344">
    <property type="entry name" value="Kelch_1"/>
    <property type="match status" value="1"/>
</dbReference>
<name>A0A8S4N354_OWEFU</name>